<feature type="region of interest" description="Disordered" evidence="1">
    <location>
        <begin position="106"/>
        <end position="125"/>
    </location>
</feature>
<dbReference type="RefSeq" id="WP_238394715.1">
    <property type="nucleotide sequence ID" value="NZ_OCND01000006.1"/>
</dbReference>
<proteinExistence type="predicted"/>
<dbReference type="AlphaFoldDB" id="A0A286D8T2"/>
<gene>
    <name evidence="2" type="ORF">SAMN06296416_10631</name>
</gene>
<dbReference type="EMBL" id="OCND01000006">
    <property type="protein sequence ID" value="SOD55068.1"/>
    <property type="molecule type" value="Genomic_DNA"/>
</dbReference>
<protein>
    <recommendedName>
        <fullName evidence="4">Toxin CptA</fullName>
    </recommendedName>
</protein>
<keyword evidence="3" id="KW-1185">Reference proteome</keyword>
<evidence type="ECO:0000313" key="2">
    <source>
        <dbReference type="EMBL" id="SOD55068.1"/>
    </source>
</evidence>
<reference evidence="2 3" key="1">
    <citation type="submission" date="2017-09" db="EMBL/GenBank/DDBJ databases">
        <authorList>
            <person name="Ehlers B."/>
            <person name="Leendertz F.H."/>
        </authorList>
    </citation>
    <scope>NUCLEOTIDE SEQUENCE [LARGE SCALE GENOMIC DNA]</scope>
    <source>
        <strain evidence="2 3">CGMCC 1.10978</strain>
    </source>
</reference>
<name>A0A286D8T2_9GAMM</name>
<evidence type="ECO:0000313" key="3">
    <source>
        <dbReference type="Proteomes" id="UP000219374"/>
    </source>
</evidence>
<sequence length="125" mass="14011">MAIVLLAVLAGFSLLASETPRWAAWPLAVGMPFYGIWRCRRYRGQPRLELVFPGDQRPPTLQGRVLEDADLQWRGPLAFLSWCDGSGRSQRLSWWPDTLPPARRRELRLAAGSGGASRKRPAMAP</sequence>
<organism evidence="2 3">
    <name type="scientific">Pseudoxanthomonas wuyuanensis</name>
    <dbReference type="NCBI Taxonomy" id="1073196"/>
    <lineage>
        <taxon>Bacteria</taxon>
        <taxon>Pseudomonadati</taxon>
        <taxon>Pseudomonadota</taxon>
        <taxon>Gammaproteobacteria</taxon>
        <taxon>Lysobacterales</taxon>
        <taxon>Lysobacteraceae</taxon>
        <taxon>Pseudoxanthomonas</taxon>
    </lineage>
</organism>
<dbReference type="Proteomes" id="UP000219374">
    <property type="component" value="Unassembled WGS sequence"/>
</dbReference>
<evidence type="ECO:0008006" key="4">
    <source>
        <dbReference type="Google" id="ProtNLM"/>
    </source>
</evidence>
<accession>A0A286D8T2</accession>
<evidence type="ECO:0000256" key="1">
    <source>
        <dbReference type="SAM" id="MobiDB-lite"/>
    </source>
</evidence>